<dbReference type="GO" id="GO:0008270">
    <property type="term" value="F:zinc ion binding"/>
    <property type="evidence" value="ECO:0007669"/>
    <property type="project" value="UniProtKB-KW"/>
</dbReference>
<dbReference type="GO" id="GO:0000978">
    <property type="term" value="F:RNA polymerase II cis-regulatory region sequence-specific DNA binding"/>
    <property type="evidence" value="ECO:0007669"/>
    <property type="project" value="InterPro"/>
</dbReference>
<accession>A0A0P7BH79</accession>
<protein>
    <recommendedName>
        <fullName evidence="9">C2H2-type domain-containing protein</fullName>
    </recommendedName>
</protein>
<dbReference type="InterPro" id="IPR036236">
    <property type="entry name" value="Znf_C2H2_sf"/>
</dbReference>
<evidence type="ECO:0000313" key="10">
    <source>
        <dbReference type="EMBL" id="KPM42705.1"/>
    </source>
</evidence>
<feature type="compositionally biased region" description="Acidic residues" evidence="8">
    <location>
        <begin position="139"/>
        <end position="148"/>
    </location>
</feature>
<dbReference type="PANTHER" id="PTHR40626:SF10">
    <property type="entry name" value="C2H2-TYPE DOMAIN-CONTAINING PROTEIN"/>
    <property type="match status" value="1"/>
</dbReference>
<dbReference type="CDD" id="cd12148">
    <property type="entry name" value="fungal_TF_MHR"/>
    <property type="match status" value="1"/>
</dbReference>
<organism evidence="10 11">
    <name type="scientific">Neonectria ditissima</name>
    <dbReference type="NCBI Taxonomy" id="78410"/>
    <lineage>
        <taxon>Eukaryota</taxon>
        <taxon>Fungi</taxon>
        <taxon>Dikarya</taxon>
        <taxon>Ascomycota</taxon>
        <taxon>Pezizomycotina</taxon>
        <taxon>Sordariomycetes</taxon>
        <taxon>Hypocreomycetidae</taxon>
        <taxon>Hypocreales</taxon>
        <taxon>Nectriaceae</taxon>
        <taxon>Neonectria</taxon>
    </lineage>
</organism>
<dbReference type="EMBL" id="LKCW01000044">
    <property type="protein sequence ID" value="KPM42705.1"/>
    <property type="molecule type" value="Genomic_DNA"/>
</dbReference>
<dbReference type="InterPro" id="IPR013087">
    <property type="entry name" value="Znf_C2H2_type"/>
</dbReference>
<evidence type="ECO:0000256" key="2">
    <source>
        <dbReference type="ARBA" id="ARBA00022723"/>
    </source>
</evidence>
<feature type="region of interest" description="Disordered" evidence="8">
    <location>
        <begin position="139"/>
        <end position="168"/>
    </location>
</feature>
<dbReference type="STRING" id="78410.A0A0P7BH79"/>
<dbReference type="AlphaFoldDB" id="A0A0P7BH79"/>
<proteinExistence type="predicted"/>
<dbReference type="Pfam" id="PF00096">
    <property type="entry name" value="zf-C2H2"/>
    <property type="match status" value="2"/>
</dbReference>
<dbReference type="Proteomes" id="UP000050424">
    <property type="component" value="Unassembled WGS sequence"/>
</dbReference>
<dbReference type="FunFam" id="3.30.160.60:FF:002343">
    <property type="entry name" value="Zinc finger protein 33A"/>
    <property type="match status" value="1"/>
</dbReference>
<dbReference type="SMART" id="SM00355">
    <property type="entry name" value="ZnF_C2H2"/>
    <property type="match status" value="2"/>
</dbReference>
<evidence type="ECO:0000259" key="9">
    <source>
        <dbReference type="PROSITE" id="PS50157"/>
    </source>
</evidence>
<sequence>MGRGRPKGIVAPCQHCGKQFKRREHLLRHERTHTREKPFACDCGQSFTRQDLLARHARLSHPFRPQISPPCTEVTQAPAAFDTSAACVSDVDFIWDTDFMTQSMLPSTLFDTDFLAQPVTDLPQTSDFSRFSSRLPLLDEDDVAEDDTEKGADDNAEDNVQVEGTTGPNAVPWSITESAYERFCLRVQFYSEVFPPGCALPSRNALTRNLEGYFRCLQEHLPFIHPATFTIEQRNVELLLAISALGSLYRFEHPKSYEAYFMAKAILLEKMRQESLQLTSDILSGGSNAVLDKRDSLDRIQTLIFLISFATWTDKRVLPDALSMGSQLATLARQNGIAQSDEMSPGIDWISVLHLTPRR</sequence>
<dbReference type="Gene3D" id="3.30.160.60">
    <property type="entry name" value="Classic Zinc Finger"/>
    <property type="match status" value="2"/>
</dbReference>
<evidence type="ECO:0000256" key="4">
    <source>
        <dbReference type="ARBA" id="ARBA00022771"/>
    </source>
</evidence>
<evidence type="ECO:0000256" key="7">
    <source>
        <dbReference type="PROSITE-ProRule" id="PRU00042"/>
    </source>
</evidence>
<dbReference type="OrthoDB" id="654211at2759"/>
<dbReference type="PROSITE" id="PS00028">
    <property type="entry name" value="ZINC_FINGER_C2H2_1"/>
    <property type="match status" value="1"/>
</dbReference>
<dbReference type="GO" id="GO:0000981">
    <property type="term" value="F:DNA-binding transcription factor activity, RNA polymerase II-specific"/>
    <property type="evidence" value="ECO:0007669"/>
    <property type="project" value="InterPro"/>
</dbReference>
<dbReference type="SUPFAM" id="SSF57667">
    <property type="entry name" value="beta-beta-alpha zinc fingers"/>
    <property type="match status" value="1"/>
</dbReference>
<keyword evidence="6" id="KW-0539">Nucleus</keyword>
<keyword evidence="5" id="KW-0862">Zinc</keyword>
<dbReference type="InterPro" id="IPR051059">
    <property type="entry name" value="VerF-like"/>
</dbReference>
<comment type="subcellular location">
    <subcellularLocation>
        <location evidence="1">Nucleus</location>
    </subcellularLocation>
</comment>
<keyword evidence="11" id="KW-1185">Reference proteome</keyword>
<dbReference type="GO" id="GO:0005634">
    <property type="term" value="C:nucleus"/>
    <property type="evidence" value="ECO:0007669"/>
    <property type="project" value="UniProtKB-SubCell"/>
</dbReference>
<keyword evidence="3" id="KW-0677">Repeat</keyword>
<evidence type="ECO:0000256" key="1">
    <source>
        <dbReference type="ARBA" id="ARBA00004123"/>
    </source>
</evidence>
<evidence type="ECO:0000256" key="5">
    <source>
        <dbReference type="ARBA" id="ARBA00022833"/>
    </source>
</evidence>
<dbReference type="PANTHER" id="PTHR40626">
    <property type="entry name" value="MIP31509P"/>
    <property type="match status" value="1"/>
</dbReference>
<comment type="caution">
    <text evidence="10">The sequence shown here is derived from an EMBL/GenBank/DDBJ whole genome shotgun (WGS) entry which is preliminary data.</text>
</comment>
<gene>
    <name evidence="10" type="ORF">AK830_g3872</name>
</gene>
<name>A0A0P7BH79_9HYPO</name>
<keyword evidence="2" id="KW-0479">Metal-binding</keyword>
<evidence type="ECO:0000256" key="3">
    <source>
        <dbReference type="ARBA" id="ARBA00022737"/>
    </source>
</evidence>
<feature type="domain" description="C2H2-type" evidence="9">
    <location>
        <begin position="11"/>
        <end position="38"/>
    </location>
</feature>
<evidence type="ECO:0000313" key="11">
    <source>
        <dbReference type="Proteomes" id="UP000050424"/>
    </source>
</evidence>
<evidence type="ECO:0000256" key="8">
    <source>
        <dbReference type="SAM" id="MobiDB-lite"/>
    </source>
</evidence>
<keyword evidence="4 7" id="KW-0863">Zinc-finger</keyword>
<dbReference type="GO" id="GO:0000785">
    <property type="term" value="C:chromatin"/>
    <property type="evidence" value="ECO:0007669"/>
    <property type="project" value="TreeGrafter"/>
</dbReference>
<evidence type="ECO:0000256" key="6">
    <source>
        <dbReference type="ARBA" id="ARBA00023242"/>
    </source>
</evidence>
<feature type="domain" description="C2H2-type" evidence="9">
    <location>
        <begin position="39"/>
        <end position="61"/>
    </location>
</feature>
<reference evidence="10 11" key="1">
    <citation type="submission" date="2015-09" db="EMBL/GenBank/DDBJ databases">
        <title>Draft genome of a European isolate of the apple canker pathogen Neonectria ditissima.</title>
        <authorList>
            <person name="Gomez-Cortecero A."/>
            <person name="Harrison R.J."/>
            <person name="Armitage A.D."/>
        </authorList>
    </citation>
    <scope>NUCLEOTIDE SEQUENCE [LARGE SCALE GENOMIC DNA]</scope>
    <source>
        <strain evidence="10 11">R09/05</strain>
    </source>
</reference>
<dbReference type="PROSITE" id="PS50157">
    <property type="entry name" value="ZINC_FINGER_C2H2_2"/>
    <property type="match status" value="2"/>
</dbReference>